<dbReference type="InterPro" id="IPR036942">
    <property type="entry name" value="Beta-barrel_TonB_sf"/>
</dbReference>
<dbReference type="Pfam" id="PF00593">
    <property type="entry name" value="TonB_dep_Rec_b-barrel"/>
    <property type="match status" value="1"/>
</dbReference>
<keyword evidence="12 19" id="KW-0675">Receptor</keyword>
<evidence type="ECO:0000256" key="15">
    <source>
        <dbReference type="RuleBase" id="RU003357"/>
    </source>
</evidence>
<proteinExistence type="inferred from homology"/>
<evidence type="ECO:0000256" key="6">
    <source>
        <dbReference type="ARBA" id="ARBA00022692"/>
    </source>
</evidence>
<keyword evidence="20" id="KW-1185">Reference proteome</keyword>
<feature type="signal peptide" evidence="16">
    <location>
        <begin position="1"/>
        <end position="27"/>
    </location>
</feature>
<evidence type="ECO:0000259" key="18">
    <source>
        <dbReference type="Pfam" id="PF07715"/>
    </source>
</evidence>
<keyword evidence="9" id="KW-0406">Ion transport</keyword>
<keyword evidence="3 14" id="KW-0813">Transport</keyword>
<evidence type="ECO:0000256" key="1">
    <source>
        <dbReference type="ARBA" id="ARBA00004571"/>
    </source>
</evidence>
<gene>
    <name evidence="19" type="ORF">LX66_2395</name>
</gene>
<organism evidence="19 20">
    <name type="scientific">Chitinophaga japonensis</name>
    <name type="common">Flexibacter japonensis</name>
    <dbReference type="NCBI Taxonomy" id="104662"/>
    <lineage>
        <taxon>Bacteria</taxon>
        <taxon>Pseudomonadati</taxon>
        <taxon>Bacteroidota</taxon>
        <taxon>Chitinophagia</taxon>
        <taxon>Chitinophagales</taxon>
        <taxon>Chitinophagaceae</taxon>
        <taxon>Chitinophaga</taxon>
    </lineage>
</organism>
<evidence type="ECO:0000256" key="3">
    <source>
        <dbReference type="ARBA" id="ARBA00022448"/>
    </source>
</evidence>
<dbReference type="SUPFAM" id="SSF56935">
    <property type="entry name" value="Porins"/>
    <property type="match status" value="1"/>
</dbReference>
<dbReference type="Gene3D" id="2.170.130.10">
    <property type="entry name" value="TonB-dependent receptor, plug domain"/>
    <property type="match status" value="1"/>
</dbReference>
<evidence type="ECO:0000256" key="12">
    <source>
        <dbReference type="ARBA" id="ARBA00023170"/>
    </source>
</evidence>
<keyword evidence="4 14" id="KW-1134">Transmembrane beta strand</keyword>
<feature type="domain" description="TonB-dependent receptor-like beta-barrel" evidence="17">
    <location>
        <begin position="439"/>
        <end position="789"/>
    </location>
</feature>
<keyword evidence="8" id="KW-0408">Iron</keyword>
<dbReference type="InterPro" id="IPR037066">
    <property type="entry name" value="Plug_dom_sf"/>
</dbReference>
<keyword evidence="11 14" id="KW-0472">Membrane</keyword>
<evidence type="ECO:0000259" key="17">
    <source>
        <dbReference type="Pfam" id="PF00593"/>
    </source>
</evidence>
<dbReference type="Proteomes" id="UP000316778">
    <property type="component" value="Unassembled WGS sequence"/>
</dbReference>
<keyword evidence="6 14" id="KW-0812">Transmembrane</keyword>
<dbReference type="InterPro" id="IPR010105">
    <property type="entry name" value="TonB_sidphr_rcpt"/>
</dbReference>
<dbReference type="InterPro" id="IPR039426">
    <property type="entry name" value="TonB-dep_rcpt-like"/>
</dbReference>
<reference evidence="19 20" key="1">
    <citation type="journal article" date="2013" name="Stand. Genomic Sci.">
        <title>Genomic Encyclopedia of Type Strains, Phase I: The one thousand microbial genomes (KMG-I) project.</title>
        <authorList>
            <person name="Kyrpides N.C."/>
            <person name="Woyke T."/>
            <person name="Eisen J.A."/>
            <person name="Garrity G."/>
            <person name="Lilburn T.G."/>
            <person name="Beck B.J."/>
            <person name="Whitman W.B."/>
            <person name="Hugenholtz P."/>
            <person name="Klenk H.P."/>
        </authorList>
    </citation>
    <scope>NUCLEOTIDE SEQUENCE [LARGE SCALE GENOMIC DNA]</scope>
    <source>
        <strain evidence="19 20">DSM 13484</strain>
    </source>
</reference>
<dbReference type="PROSITE" id="PS52016">
    <property type="entry name" value="TONB_DEPENDENT_REC_3"/>
    <property type="match status" value="1"/>
</dbReference>
<keyword evidence="13 14" id="KW-0998">Cell outer membrane</keyword>
<dbReference type="AlphaFoldDB" id="A0A562T5N4"/>
<keyword evidence="7 16" id="KW-0732">Signal</keyword>
<evidence type="ECO:0000256" key="14">
    <source>
        <dbReference type="PROSITE-ProRule" id="PRU01360"/>
    </source>
</evidence>
<feature type="chain" id="PRO_5021774413" evidence="16">
    <location>
        <begin position="28"/>
        <end position="817"/>
    </location>
</feature>
<comment type="similarity">
    <text evidence="2 14 15">Belongs to the TonB-dependent receptor family.</text>
</comment>
<dbReference type="GO" id="GO:0015891">
    <property type="term" value="P:siderophore transport"/>
    <property type="evidence" value="ECO:0007669"/>
    <property type="project" value="InterPro"/>
</dbReference>
<evidence type="ECO:0000256" key="10">
    <source>
        <dbReference type="ARBA" id="ARBA00023077"/>
    </source>
</evidence>
<evidence type="ECO:0000256" key="8">
    <source>
        <dbReference type="ARBA" id="ARBA00023004"/>
    </source>
</evidence>
<evidence type="ECO:0000313" key="20">
    <source>
        <dbReference type="Proteomes" id="UP000316778"/>
    </source>
</evidence>
<dbReference type="PANTHER" id="PTHR32552:SF68">
    <property type="entry name" value="FERRICHROME OUTER MEMBRANE TRANSPORTER_PHAGE RECEPTOR"/>
    <property type="match status" value="1"/>
</dbReference>
<feature type="domain" description="TonB-dependent receptor plug" evidence="18">
    <location>
        <begin position="146"/>
        <end position="239"/>
    </location>
</feature>
<dbReference type="SUPFAM" id="SSF49464">
    <property type="entry name" value="Carboxypeptidase regulatory domain-like"/>
    <property type="match status" value="1"/>
</dbReference>
<dbReference type="Gene3D" id="2.60.40.1120">
    <property type="entry name" value="Carboxypeptidase-like, regulatory domain"/>
    <property type="match status" value="1"/>
</dbReference>
<dbReference type="GO" id="GO:0038023">
    <property type="term" value="F:signaling receptor activity"/>
    <property type="evidence" value="ECO:0007669"/>
    <property type="project" value="InterPro"/>
</dbReference>
<keyword evidence="5" id="KW-0410">Iron transport</keyword>
<evidence type="ECO:0000256" key="16">
    <source>
        <dbReference type="SAM" id="SignalP"/>
    </source>
</evidence>
<dbReference type="Gene3D" id="2.40.170.20">
    <property type="entry name" value="TonB-dependent receptor, beta-barrel domain"/>
    <property type="match status" value="1"/>
</dbReference>
<evidence type="ECO:0000256" key="7">
    <source>
        <dbReference type="ARBA" id="ARBA00022729"/>
    </source>
</evidence>
<dbReference type="CDD" id="cd01347">
    <property type="entry name" value="ligand_gated_channel"/>
    <property type="match status" value="1"/>
</dbReference>
<dbReference type="NCBIfam" id="TIGR01783">
    <property type="entry name" value="TonB-siderophor"/>
    <property type="match status" value="1"/>
</dbReference>
<evidence type="ECO:0000256" key="2">
    <source>
        <dbReference type="ARBA" id="ARBA00009810"/>
    </source>
</evidence>
<protein>
    <submittedName>
        <fullName evidence="19">Iron complex outermembrane receptor protein</fullName>
    </submittedName>
</protein>
<dbReference type="Pfam" id="PF07715">
    <property type="entry name" value="Plug"/>
    <property type="match status" value="1"/>
</dbReference>
<evidence type="ECO:0000256" key="9">
    <source>
        <dbReference type="ARBA" id="ARBA00023065"/>
    </source>
</evidence>
<dbReference type="GO" id="GO:0009279">
    <property type="term" value="C:cell outer membrane"/>
    <property type="evidence" value="ECO:0007669"/>
    <property type="project" value="UniProtKB-SubCell"/>
</dbReference>
<comment type="subcellular location">
    <subcellularLocation>
        <location evidence="1 14">Cell outer membrane</location>
        <topology evidence="1 14">Multi-pass membrane protein</topology>
    </subcellularLocation>
</comment>
<dbReference type="InterPro" id="IPR012910">
    <property type="entry name" value="Plug_dom"/>
</dbReference>
<name>A0A562T5N4_CHIJA</name>
<evidence type="ECO:0000256" key="13">
    <source>
        <dbReference type="ARBA" id="ARBA00023237"/>
    </source>
</evidence>
<dbReference type="PANTHER" id="PTHR32552">
    <property type="entry name" value="FERRICHROME IRON RECEPTOR-RELATED"/>
    <property type="match status" value="1"/>
</dbReference>
<evidence type="ECO:0000256" key="4">
    <source>
        <dbReference type="ARBA" id="ARBA00022452"/>
    </source>
</evidence>
<evidence type="ECO:0000313" key="19">
    <source>
        <dbReference type="EMBL" id="TWI88310.1"/>
    </source>
</evidence>
<sequence length="817" mass="91000">MGAELYQARKVFLFFVMFLGITLNAFANEEEDQFSQIKGKVTTTEGRPAPYVTVQVKGLNKGAVTDERGEFAIRRLPAGTYTLHITLVGFATIEKEVTTETGKTTTVAFTLELNDKQLQEVVISGRRNTLVRSSSDYVNKMPLKNLENPQVYTTINKELLTEQVVLTVDDAMRNVPGLTKMWDATGRSGDGGSYYNLRGFIVQSQLRNGVAGNVSATIDAANLERIEVIKGPSATLFGNVFTSYGGLINRVTKKPYTSLGGEVSYTAGSYGLNRISADVNTPLNADKSLLFRVNTAYSYEGSFQDNGWSRSFVMAPSLAYNINDRLSLSFDAEFYQGSNTGLRVYFFPWGQTIGALGADRADELNIDYKRAYVNEDLYQTSRNANFFGQMTYKLSDKWTSQTNFTVTNSFSDGPSPYFYLIADSMVTHDPNDIGNRFISRNDQYTDNSKDQFIEIQQNFIGDFQLGSMRNRLVAGLDFVYHNTDQFFGGNTYDTIDVTQETIANYRDFNRTNMDKVYQEKGDAFVYPVIYTSNTYSAYVSDVLSITDNLMALAALRVDHFVHNGTYDETTGKKSGAYNQTKLSPKFGIVYQPIRDNVALFANYQNGFVNKAPDALGQTFKPEQANQVEGGVKLDMFNGKLSSTISYYDIRVKDVVRPTNVPNVSVQDGTQYSKGIEAEVIAMPFRGMHVVAGFSYNDSKYEKAADKNVEGRRPGTAGAPYSANLWLSYRLPQGRLKGLGVGFGGNYASDNKIINDAAIGVFTLPAYTVLNASVFYDHPRFRVSAKLDNLANKRYWIGYTTVNPQKLRSFAGSIAFKF</sequence>
<evidence type="ECO:0000256" key="11">
    <source>
        <dbReference type="ARBA" id="ARBA00023136"/>
    </source>
</evidence>
<dbReference type="EMBL" id="VLLG01000003">
    <property type="protein sequence ID" value="TWI88310.1"/>
    <property type="molecule type" value="Genomic_DNA"/>
</dbReference>
<dbReference type="InterPro" id="IPR000531">
    <property type="entry name" value="Beta-barrel_TonB"/>
</dbReference>
<dbReference type="GO" id="GO:0015344">
    <property type="term" value="F:siderophore uptake transmembrane transporter activity"/>
    <property type="evidence" value="ECO:0007669"/>
    <property type="project" value="TreeGrafter"/>
</dbReference>
<comment type="caution">
    <text evidence="19">The sequence shown here is derived from an EMBL/GenBank/DDBJ whole genome shotgun (WGS) entry which is preliminary data.</text>
</comment>
<dbReference type="Pfam" id="PF13715">
    <property type="entry name" value="CarbopepD_reg_2"/>
    <property type="match status" value="1"/>
</dbReference>
<dbReference type="InterPro" id="IPR008969">
    <property type="entry name" value="CarboxyPept-like_regulatory"/>
</dbReference>
<evidence type="ECO:0000256" key="5">
    <source>
        <dbReference type="ARBA" id="ARBA00022496"/>
    </source>
</evidence>
<keyword evidence="10 15" id="KW-0798">TonB box</keyword>
<accession>A0A562T5N4</accession>